<dbReference type="GO" id="GO:0061733">
    <property type="term" value="F:protein-lysine-acetyltransferase activity"/>
    <property type="evidence" value="ECO:0007669"/>
    <property type="project" value="TreeGrafter"/>
</dbReference>
<dbReference type="GO" id="GO:0008270">
    <property type="term" value="F:zinc ion binding"/>
    <property type="evidence" value="ECO:0007669"/>
    <property type="project" value="UniProtKB-KW"/>
</dbReference>
<evidence type="ECO:0000256" key="9">
    <source>
        <dbReference type="ARBA" id="ARBA00023315"/>
    </source>
</evidence>
<keyword evidence="6" id="KW-0862">Zinc</keyword>
<evidence type="ECO:0000259" key="11">
    <source>
        <dbReference type="Pfam" id="PF13880"/>
    </source>
</evidence>
<evidence type="ECO:0000256" key="2">
    <source>
        <dbReference type="ARBA" id="ARBA00005816"/>
    </source>
</evidence>
<dbReference type="Pfam" id="PF13878">
    <property type="entry name" value="zf-C2H2_3"/>
    <property type="match status" value="1"/>
</dbReference>
<accession>A0A0M3IAE5</accession>
<dbReference type="GO" id="GO:0007064">
    <property type="term" value="P:mitotic sister chromatid cohesion"/>
    <property type="evidence" value="ECO:0007669"/>
    <property type="project" value="TreeGrafter"/>
</dbReference>
<keyword evidence="4" id="KW-0479">Metal-binding</keyword>
<comment type="subcellular location">
    <subcellularLocation>
        <location evidence="1">Nucleus</location>
    </subcellularLocation>
</comment>
<keyword evidence="3" id="KW-0808">Transferase</keyword>
<protein>
    <submittedName>
        <fullName evidence="13">N-acetyltransferase ESCO1</fullName>
    </submittedName>
</protein>
<organism evidence="12 13">
    <name type="scientific">Ascaris lumbricoides</name>
    <name type="common">Giant roundworm</name>
    <dbReference type="NCBI Taxonomy" id="6252"/>
    <lineage>
        <taxon>Eukaryota</taxon>
        <taxon>Metazoa</taxon>
        <taxon>Ecdysozoa</taxon>
        <taxon>Nematoda</taxon>
        <taxon>Chromadorea</taxon>
        <taxon>Rhabditida</taxon>
        <taxon>Spirurina</taxon>
        <taxon>Ascaridomorpha</taxon>
        <taxon>Ascaridoidea</taxon>
        <taxon>Ascarididae</taxon>
        <taxon>Ascaris</taxon>
    </lineage>
</organism>
<dbReference type="InterPro" id="IPR028009">
    <property type="entry name" value="ESCO_Acetyltransf_dom"/>
</dbReference>
<dbReference type="PANTHER" id="PTHR45884:SF2">
    <property type="entry name" value="N-ACETYLTRANSFERASE ECO"/>
    <property type="match status" value="1"/>
</dbReference>
<evidence type="ECO:0000256" key="5">
    <source>
        <dbReference type="ARBA" id="ARBA00022771"/>
    </source>
</evidence>
<name>A0A0M3IAE5_ASCLU</name>
<dbReference type="WBParaSite" id="ALUE_0001453601-mRNA-1">
    <property type="protein sequence ID" value="ALUE_0001453601-mRNA-1"/>
    <property type="gene ID" value="ALUE_0001453601"/>
</dbReference>
<keyword evidence="8" id="KW-0131">Cell cycle</keyword>
<sequence length="348" mass="39858">MPQTQLTDFFTGIREGSSSQSSYLIKRQTPLCFAISPRRSIRRKRRLTIDDVTQMTLDAGQKVIGTQRCEKCGMVYDVDCMKDVSAHDEYHNRFISTKWFHVTFTQIDLWKKKLFFAVVEGGYIFNVRASTTCALKKRLETVVLDCVNEELGYTPDLADVWDKRGLREAWVFISDTEREYPFIAGILLVDSVKEARKLPEEVVLDCVNEELGYTPDLADVWDKRGLREAWVFISDTEREYPFIAGILLVDSVKEARKLPEEHLKDDSASESLSEVRDNLMGVNRIWVHPCMRRRGIAALLLDRARAHFLGYGILPRERVAFSEPTIAGLAFASKYCKPVLIYDLGGTH</sequence>
<evidence type="ECO:0000313" key="12">
    <source>
        <dbReference type="Proteomes" id="UP000036681"/>
    </source>
</evidence>
<keyword evidence="5" id="KW-0863">Zinc-finger</keyword>
<proteinExistence type="inferred from homology"/>
<dbReference type="GO" id="GO:0000785">
    <property type="term" value="C:chromatin"/>
    <property type="evidence" value="ECO:0007669"/>
    <property type="project" value="TreeGrafter"/>
</dbReference>
<comment type="similarity">
    <text evidence="2">Belongs to the acetyltransferase family. ECO subfamily.</text>
</comment>
<keyword evidence="9" id="KW-0012">Acyltransferase</keyword>
<evidence type="ECO:0000256" key="6">
    <source>
        <dbReference type="ARBA" id="ARBA00022833"/>
    </source>
</evidence>
<reference evidence="13" key="1">
    <citation type="submission" date="2017-02" db="UniProtKB">
        <authorList>
            <consortium name="WormBaseParasite"/>
        </authorList>
    </citation>
    <scope>IDENTIFICATION</scope>
</reference>
<evidence type="ECO:0000256" key="4">
    <source>
        <dbReference type="ARBA" id="ARBA00022723"/>
    </source>
</evidence>
<evidence type="ECO:0000256" key="3">
    <source>
        <dbReference type="ARBA" id="ARBA00022679"/>
    </source>
</evidence>
<dbReference type="Pfam" id="PF13880">
    <property type="entry name" value="Acetyltransf_13"/>
    <property type="match status" value="1"/>
</dbReference>
<keyword evidence="7" id="KW-0539">Nucleus</keyword>
<dbReference type="GO" id="GO:0005634">
    <property type="term" value="C:nucleus"/>
    <property type="evidence" value="ECO:0007669"/>
    <property type="project" value="UniProtKB-SubCell"/>
</dbReference>
<evidence type="ECO:0000256" key="8">
    <source>
        <dbReference type="ARBA" id="ARBA00023306"/>
    </source>
</evidence>
<feature type="domain" description="N-acetyltransferase ESCO zinc-finger" evidence="10">
    <location>
        <begin position="54"/>
        <end position="93"/>
    </location>
</feature>
<feature type="domain" description="N-acetyltransferase ESCO acetyl-transferase" evidence="11">
    <location>
        <begin position="279"/>
        <end position="337"/>
    </location>
</feature>
<evidence type="ECO:0000256" key="7">
    <source>
        <dbReference type="ARBA" id="ARBA00023242"/>
    </source>
</evidence>
<keyword evidence="12" id="KW-1185">Reference proteome</keyword>
<dbReference type="InterPro" id="IPR028005">
    <property type="entry name" value="AcTrfase_ESCO_Znf_dom"/>
</dbReference>
<evidence type="ECO:0000313" key="13">
    <source>
        <dbReference type="WBParaSite" id="ALUE_0001453601-mRNA-1"/>
    </source>
</evidence>
<evidence type="ECO:0000259" key="10">
    <source>
        <dbReference type="Pfam" id="PF13878"/>
    </source>
</evidence>
<dbReference type="Proteomes" id="UP000036681">
    <property type="component" value="Unplaced"/>
</dbReference>
<evidence type="ECO:0000256" key="1">
    <source>
        <dbReference type="ARBA" id="ARBA00004123"/>
    </source>
</evidence>
<dbReference type="PANTHER" id="PTHR45884">
    <property type="entry name" value="N-ACETYLTRANSFERASE ECO"/>
    <property type="match status" value="1"/>
</dbReference>
<dbReference type="AlphaFoldDB" id="A0A0M3IAE5"/>